<dbReference type="Proteomes" id="UP000249008">
    <property type="component" value="Chromosome 1"/>
</dbReference>
<dbReference type="GeneID" id="78453843"/>
<dbReference type="InterPro" id="IPR002328">
    <property type="entry name" value="ADH_Zn_CS"/>
</dbReference>
<evidence type="ECO:0000256" key="4">
    <source>
        <dbReference type="RuleBase" id="RU361277"/>
    </source>
</evidence>
<evidence type="ECO:0000256" key="3">
    <source>
        <dbReference type="ARBA" id="ARBA00023002"/>
    </source>
</evidence>
<dbReference type="EC" id="1.1.1.14" evidence="7"/>
<protein>
    <submittedName>
        <fullName evidence="7">Sorbitol dehydrogenase</fullName>
        <ecNumber evidence="7">1.1.1.14</ecNumber>
    </submittedName>
</protein>
<keyword evidence="1 4" id="KW-0479">Metal-binding</keyword>
<name>A0AAX2JDA8_9FUSO</name>
<accession>A0AAX2JDA8</accession>
<dbReference type="InterPro" id="IPR011032">
    <property type="entry name" value="GroES-like_sf"/>
</dbReference>
<dbReference type="Pfam" id="PF00107">
    <property type="entry name" value="ADH_zinc_N"/>
    <property type="match status" value="1"/>
</dbReference>
<reference evidence="7 8" key="1">
    <citation type="submission" date="2018-06" db="EMBL/GenBank/DDBJ databases">
        <authorList>
            <consortium name="Pathogen Informatics"/>
            <person name="Doyle S."/>
        </authorList>
    </citation>
    <scope>NUCLEOTIDE SEQUENCE [LARGE SCALE GENOMIC DNA]</scope>
    <source>
        <strain evidence="7 8">NCTC12112</strain>
    </source>
</reference>
<sequence length="337" mass="37331">MRAAILEENNVVKIQEIEMPEIKDEDVLVQVKYSGVCGSDIPRLFNNGARFYPIILGHEFSGIVTKVGSKVENIVVGDKVAVAPLEPCMKCSDCIKGHFSQCKHYSFIGSRKQGAWAEYVTVPAKNAVKLPEGVSLKEGAFFEPLTVALHGLSLLDYPVNKKIAILGMGTIGQLVLQCVKSSIQKEITAVDINDEKLEFSIELGADNTYNPLKATGKLNDYDLVIETSGVPENFKKALEIAGNKGNVLFIGTPHGNVEYTPVEFENINRKELTLTGSWMNYSNIFPGEEWEMANSLFKENKVKIDKLIAKLCTLDEFPEVVNKLENKEIQGKVVIEF</sequence>
<dbReference type="Gene3D" id="3.90.180.10">
    <property type="entry name" value="Medium-chain alcohol dehydrogenases, catalytic domain"/>
    <property type="match status" value="1"/>
</dbReference>
<dbReference type="InterPro" id="IPR050129">
    <property type="entry name" value="Zn_alcohol_dh"/>
</dbReference>
<comment type="cofactor">
    <cofactor evidence="4">
        <name>Zn(2+)</name>
        <dbReference type="ChEBI" id="CHEBI:29105"/>
    </cofactor>
</comment>
<dbReference type="EMBL" id="LS483487">
    <property type="protein sequence ID" value="SQJ11088.1"/>
    <property type="molecule type" value="Genomic_DNA"/>
</dbReference>
<dbReference type="PANTHER" id="PTHR43401:SF2">
    <property type="entry name" value="L-THREONINE 3-DEHYDROGENASE"/>
    <property type="match status" value="1"/>
</dbReference>
<evidence type="ECO:0000259" key="6">
    <source>
        <dbReference type="Pfam" id="PF08240"/>
    </source>
</evidence>
<proteinExistence type="inferred from homology"/>
<dbReference type="Gene3D" id="3.40.50.720">
    <property type="entry name" value="NAD(P)-binding Rossmann-like Domain"/>
    <property type="match status" value="1"/>
</dbReference>
<evidence type="ECO:0000259" key="5">
    <source>
        <dbReference type="Pfam" id="PF00107"/>
    </source>
</evidence>
<evidence type="ECO:0000313" key="7">
    <source>
        <dbReference type="EMBL" id="SQJ11088.1"/>
    </source>
</evidence>
<dbReference type="PROSITE" id="PS00059">
    <property type="entry name" value="ADH_ZINC"/>
    <property type="match status" value="1"/>
</dbReference>
<keyword evidence="3 7" id="KW-0560">Oxidoreductase</keyword>
<dbReference type="CDD" id="cd08236">
    <property type="entry name" value="sugar_DH"/>
    <property type="match status" value="1"/>
</dbReference>
<dbReference type="InterPro" id="IPR013149">
    <property type="entry name" value="ADH-like_C"/>
</dbReference>
<gene>
    <name evidence="7" type="primary">gutB</name>
    <name evidence="7" type="ORF">NCTC12112_02565</name>
</gene>
<feature type="domain" description="Alcohol dehydrogenase-like C-terminal" evidence="5">
    <location>
        <begin position="171"/>
        <end position="287"/>
    </location>
</feature>
<dbReference type="Pfam" id="PF08240">
    <property type="entry name" value="ADH_N"/>
    <property type="match status" value="1"/>
</dbReference>
<keyword evidence="2 4" id="KW-0862">Zinc</keyword>
<feature type="domain" description="Alcohol dehydrogenase-like N-terminal" evidence="6">
    <location>
        <begin position="24"/>
        <end position="132"/>
    </location>
</feature>
<organism evidence="7 8">
    <name type="scientific">Fusobacterium ulcerans</name>
    <dbReference type="NCBI Taxonomy" id="861"/>
    <lineage>
        <taxon>Bacteria</taxon>
        <taxon>Fusobacteriati</taxon>
        <taxon>Fusobacteriota</taxon>
        <taxon>Fusobacteriia</taxon>
        <taxon>Fusobacteriales</taxon>
        <taxon>Fusobacteriaceae</taxon>
        <taxon>Fusobacterium</taxon>
    </lineage>
</organism>
<dbReference type="AlphaFoldDB" id="A0AAX2JDA8"/>
<evidence type="ECO:0000256" key="2">
    <source>
        <dbReference type="ARBA" id="ARBA00022833"/>
    </source>
</evidence>
<evidence type="ECO:0000313" key="8">
    <source>
        <dbReference type="Proteomes" id="UP000249008"/>
    </source>
</evidence>
<dbReference type="GO" id="GO:0008270">
    <property type="term" value="F:zinc ion binding"/>
    <property type="evidence" value="ECO:0007669"/>
    <property type="project" value="InterPro"/>
</dbReference>
<evidence type="ECO:0000256" key="1">
    <source>
        <dbReference type="ARBA" id="ARBA00022723"/>
    </source>
</evidence>
<dbReference type="SUPFAM" id="SSF50129">
    <property type="entry name" value="GroES-like"/>
    <property type="match status" value="1"/>
</dbReference>
<comment type="similarity">
    <text evidence="4">Belongs to the zinc-containing alcohol dehydrogenase family.</text>
</comment>
<dbReference type="GO" id="GO:0003939">
    <property type="term" value="F:L-iditol 2-dehydrogenase (NAD+) activity"/>
    <property type="evidence" value="ECO:0007669"/>
    <property type="project" value="UniProtKB-EC"/>
</dbReference>
<dbReference type="InterPro" id="IPR036291">
    <property type="entry name" value="NAD(P)-bd_dom_sf"/>
</dbReference>
<dbReference type="PANTHER" id="PTHR43401">
    <property type="entry name" value="L-THREONINE 3-DEHYDROGENASE"/>
    <property type="match status" value="1"/>
</dbReference>
<dbReference type="RefSeq" id="WP_005980853.1">
    <property type="nucleotide sequence ID" value="NZ_CABKNW010000005.1"/>
</dbReference>
<dbReference type="SUPFAM" id="SSF51735">
    <property type="entry name" value="NAD(P)-binding Rossmann-fold domains"/>
    <property type="match status" value="1"/>
</dbReference>
<dbReference type="InterPro" id="IPR013154">
    <property type="entry name" value="ADH-like_N"/>
</dbReference>